<dbReference type="GO" id="GO:0000166">
    <property type="term" value="F:nucleotide binding"/>
    <property type="evidence" value="ECO:0007669"/>
    <property type="project" value="UniProtKB-KW"/>
</dbReference>
<keyword evidence="4 6" id="KW-0472">Membrane</keyword>
<dbReference type="OrthoDB" id="4822551at2"/>
<name>A0A3N0BKG8_9ACTN</name>
<evidence type="ECO:0000256" key="6">
    <source>
        <dbReference type="SAM" id="Phobius"/>
    </source>
</evidence>
<dbReference type="GO" id="GO:0046872">
    <property type="term" value="F:metal ion binding"/>
    <property type="evidence" value="ECO:0007669"/>
    <property type="project" value="UniProtKB-KW"/>
</dbReference>
<evidence type="ECO:0000256" key="5">
    <source>
        <dbReference type="HAMAP-Rule" id="MF_01966"/>
    </source>
</evidence>
<comment type="caution">
    <text evidence="5">Lacks conserved residue(s) required for the propagation of feature annotation.</text>
</comment>
<feature type="transmembrane region" description="Helical" evidence="6">
    <location>
        <begin position="308"/>
        <end position="328"/>
    </location>
</feature>
<dbReference type="PANTHER" id="PTHR36834:SF1">
    <property type="entry name" value="INTEGRAL MEMBRANE PROTEIN"/>
    <property type="match status" value="1"/>
</dbReference>
<dbReference type="SUPFAM" id="SSF64153">
    <property type="entry name" value="YjeF N-terminal domain-like"/>
    <property type="match status" value="2"/>
</dbReference>
<feature type="transmembrane region" description="Helical" evidence="6">
    <location>
        <begin position="256"/>
        <end position="277"/>
    </location>
</feature>
<dbReference type="EC" id="5.1.99.6" evidence="5"/>
<reference evidence="9" key="1">
    <citation type="submission" date="2018-05" db="EMBL/GenBank/DDBJ databases">
        <title>Genome Sequencing of selected type strains of the family Eggerthellaceae.</title>
        <authorList>
            <person name="Danylec N."/>
            <person name="Stoll D.A."/>
            <person name="Doetsch A."/>
            <person name="Huch M."/>
        </authorList>
    </citation>
    <scope>NUCLEOTIDE SEQUENCE [LARGE SCALE GENOMIC DNA]</scope>
    <source>
        <strain evidence="9">DSM 16106</strain>
    </source>
</reference>
<dbReference type="InterPro" id="IPR006976">
    <property type="entry name" value="VanZ-like"/>
</dbReference>
<dbReference type="InterPro" id="IPR053150">
    <property type="entry name" value="Teicoplanin_resist-assoc"/>
</dbReference>
<dbReference type="AlphaFoldDB" id="A0A3N0BKG8"/>
<keyword evidence="5" id="KW-0630">Potassium</keyword>
<feature type="binding site" evidence="5">
    <location>
        <position position="551"/>
    </location>
    <ligand>
        <name>(6S)-NADPHX</name>
        <dbReference type="ChEBI" id="CHEBI:64076"/>
    </ligand>
</feature>
<comment type="subcellular location">
    <subcellularLocation>
        <location evidence="1">Membrane</location>
        <topology evidence="1">Multi-pass membrane protein</topology>
    </subcellularLocation>
</comment>
<keyword evidence="3 6" id="KW-1133">Transmembrane helix</keyword>
<feature type="binding site" evidence="5">
    <location>
        <begin position="459"/>
        <end position="463"/>
    </location>
    <ligand>
        <name>(6S)-NADPHX</name>
        <dbReference type="ChEBI" id="CHEBI:64076"/>
    </ligand>
</feature>
<feature type="binding site" evidence="5">
    <location>
        <position position="605"/>
    </location>
    <ligand>
        <name>(6S)-NADPHX</name>
        <dbReference type="ChEBI" id="CHEBI:64076"/>
    </ligand>
</feature>
<dbReference type="PROSITE" id="PS51385">
    <property type="entry name" value="YJEF_N"/>
    <property type="match status" value="1"/>
</dbReference>
<evidence type="ECO:0000313" key="8">
    <source>
        <dbReference type="EMBL" id="RNL48505.1"/>
    </source>
</evidence>
<dbReference type="HAMAP" id="MF_01966">
    <property type="entry name" value="NADHX_epimerase"/>
    <property type="match status" value="1"/>
</dbReference>
<keyword evidence="5" id="KW-0521">NADP</keyword>
<evidence type="ECO:0000256" key="2">
    <source>
        <dbReference type="ARBA" id="ARBA00022692"/>
    </source>
</evidence>
<keyword evidence="8" id="KW-0808">Transferase</keyword>
<gene>
    <name evidence="5" type="primary">nnrE</name>
    <name evidence="8" type="ORF">DMP08_02555</name>
</gene>
<feature type="transmembrane region" description="Helical" evidence="6">
    <location>
        <begin position="110"/>
        <end position="128"/>
    </location>
</feature>
<feature type="binding site" evidence="5">
    <location>
        <position position="608"/>
    </location>
    <ligand>
        <name>K(+)</name>
        <dbReference type="ChEBI" id="CHEBI:29103"/>
    </ligand>
</feature>
<feature type="transmembrane region" description="Helical" evidence="6">
    <location>
        <begin position="348"/>
        <end position="367"/>
    </location>
</feature>
<dbReference type="GO" id="GO:0016301">
    <property type="term" value="F:kinase activity"/>
    <property type="evidence" value="ECO:0007669"/>
    <property type="project" value="UniProtKB-KW"/>
</dbReference>
<organism evidence="8 9">
    <name type="scientific">Paraeggerthella hongkongensis</name>
    <dbReference type="NCBI Taxonomy" id="230658"/>
    <lineage>
        <taxon>Bacteria</taxon>
        <taxon>Bacillati</taxon>
        <taxon>Actinomycetota</taxon>
        <taxon>Coriobacteriia</taxon>
        <taxon>Eggerthellales</taxon>
        <taxon>Eggerthellaceae</taxon>
        <taxon>Paraeggerthella</taxon>
    </lineage>
</organism>
<dbReference type="InterPro" id="IPR010432">
    <property type="entry name" value="RDD"/>
</dbReference>
<dbReference type="Pfam" id="PF03853">
    <property type="entry name" value="YjeF_N"/>
    <property type="match status" value="1"/>
</dbReference>
<dbReference type="PANTHER" id="PTHR36834">
    <property type="entry name" value="MEMBRANE PROTEIN-RELATED"/>
    <property type="match status" value="1"/>
</dbReference>
<comment type="catalytic activity">
    <reaction evidence="5">
        <text>(6R)-NADPHX = (6S)-NADPHX</text>
        <dbReference type="Rhea" id="RHEA:32227"/>
        <dbReference type="ChEBI" id="CHEBI:64076"/>
        <dbReference type="ChEBI" id="CHEBI:64077"/>
        <dbReference type="EC" id="5.1.99.6"/>
    </reaction>
</comment>
<dbReference type="Gene3D" id="3.40.50.10260">
    <property type="entry name" value="YjeF N-terminal domain"/>
    <property type="match status" value="1"/>
</dbReference>
<comment type="similarity">
    <text evidence="5">Belongs to the NnrE/AIBP family.</text>
</comment>
<dbReference type="InterPro" id="IPR036652">
    <property type="entry name" value="YjeF_N_dom_sf"/>
</dbReference>
<evidence type="ECO:0000256" key="1">
    <source>
        <dbReference type="ARBA" id="ARBA00004141"/>
    </source>
</evidence>
<protein>
    <recommendedName>
        <fullName evidence="5">NAD(P)H-hydrate epimerase</fullName>
        <ecNumber evidence="5">5.1.99.6</ecNumber>
    </recommendedName>
    <alternativeName>
        <fullName evidence="5">NAD(P)HX epimerase</fullName>
    </alternativeName>
</protein>
<feature type="transmembrane region" description="Helical" evidence="6">
    <location>
        <begin position="140"/>
        <end position="162"/>
    </location>
</feature>
<dbReference type="RefSeq" id="WP_123191417.1">
    <property type="nucleotide sequence ID" value="NZ_QICD01000002.1"/>
</dbReference>
<feature type="transmembrane region" description="Helical" evidence="6">
    <location>
        <begin position="6"/>
        <end position="28"/>
    </location>
</feature>
<keyword evidence="5" id="KW-0547">Nucleotide-binding</keyword>
<accession>A0A3N0BKG8</accession>
<dbReference type="Pfam" id="PF06271">
    <property type="entry name" value="RDD"/>
    <property type="match status" value="1"/>
</dbReference>
<evidence type="ECO:0000256" key="4">
    <source>
        <dbReference type="ARBA" id="ARBA00023136"/>
    </source>
</evidence>
<dbReference type="Pfam" id="PF04892">
    <property type="entry name" value="VanZ"/>
    <property type="match status" value="1"/>
</dbReference>
<evidence type="ECO:0000259" key="7">
    <source>
        <dbReference type="PROSITE" id="PS51385"/>
    </source>
</evidence>
<dbReference type="InterPro" id="IPR004443">
    <property type="entry name" value="YjeF_N_dom"/>
</dbReference>
<feature type="binding site" evidence="5">
    <location>
        <position position="460"/>
    </location>
    <ligand>
        <name>K(+)</name>
        <dbReference type="ChEBI" id="CHEBI:29103"/>
    </ligand>
</feature>
<keyword evidence="9" id="KW-1185">Reference proteome</keyword>
<keyword evidence="8" id="KW-0418">Kinase</keyword>
<proteinExistence type="inferred from homology"/>
<dbReference type="Proteomes" id="UP000278632">
    <property type="component" value="Unassembled WGS sequence"/>
</dbReference>
<feature type="transmembrane region" description="Helical" evidence="6">
    <location>
        <begin position="174"/>
        <end position="192"/>
    </location>
</feature>
<evidence type="ECO:0000256" key="3">
    <source>
        <dbReference type="ARBA" id="ARBA00022989"/>
    </source>
</evidence>
<comment type="function">
    <text evidence="5">Catalyzes the epimerization of the S- and R-forms of NAD(P)HX, a damaged form of NAD(P)H that is a result of enzymatic or heat-dependent hydration. This is a prerequisite for the S-specific NAD(P)H-hydrate dehydratase to allow the repair of both epimers of NAD(P)HX.</text>
</comment>
<comment type="cofactor">
    <cofactor evidence="5">
        <name>K(+)</name>
        <dbReference type="ChEBI" id="CHEBI:29103"/>
    </cofactor>
    <text evidence="5">Binds 1 potassium ion per subunit.</text>
</comment>
<feature type="transmembrane region" description="Helical" evidence="6">
    <location>
        <begin position="225"/>
        <end position="250"/>
    </location>
</feature>
<comment type="caution">
    <text evidence="8">The sequence shown here is derived from an EMBL/GenBank/DDBJ whole genome shotgun (WGS) entry which is preliminary data.</text>
</comment>
<feature type="domain" description="YjeF N-terminal" evidence="7">
    <location>
        <begin position="412"/>
        <end position="662"/>
    </location>
</feature>
<feature type="binding site" evidence="5">
    <location>
        <position position="535"/>
    </location>
    <ligand>
        <name>K(+)</name>
        <dbReference type="ChEBI" id="CHEBI:29103"/>
    </ligand>
</feature>
<evidence type="ECO:0000313" key="9">
    <source>
        <dbReference type="Proteomes" id="UP000278632"/>
    </source>
</evidence>
<sequence length="678" mass="73379">MSTYASNIIFAATAFPLAAFLITLPYLIYQYRRFGSIPWLRTLVVYSFAFYLMCAYFLVLLPLPADRSAVVPYAAAPQLAPFNFLRQFLAHAAFSPADPASWISAIHSPYIYEALFNVLLLVPLGMYLRYYFRRTWWQTLLIGFAVTLSFELSQLTGLWGLYEHPYRLFDVDDLIMNTLGAMTGFWLVGPLMRALPDIRLVNEEARQAGLHAGAVRRALSFTMDFALALVSTSACMFALRSTGILAATFAPGTDDGVAAAILTCACLVVFGAIPVLAHGQTPAQKLLRLRVVRPDASPARWYQYAARYGLLFLFAALPLFALLLVIGAGASQGGEAGAVGRFVAAQRGYFTGAWAALMLAWAISLVMRARHAVRAGTPFVMLNGLMSNTRVMTEQGVEIERERRRALNVADVARLEQMIAEDGMPLSALMEQAGIAVAEAVRDWAPDPVPVAILAGSGNNGGDGWVAAQALAEAGYPVTLIAPDLAERLHAEPARTVAMSVFSQAAKQGLPLSVLIAPDADILTDAIERADVVVDALLGTGFAGTGVREPYATWIKAANRKRFEGPRERGRGRHRKRVYEQGDHARLPYSLPAKAKGAPFAVSIDAPSGLSAQTGAAAAPCFAADMTVTMLAYKPGLIAPGARRWTGIVTLAKLVDTRPYLEKLRSLDAEPKHAPPTL</sequence>
<keyword evidence="5" id="KW-0413">Isomerase</keyword>
<dbReference type="GO" id="GO:0052856">
    <property type="term" value="F:NAD(P)HX epimerase activity"/>
    <property type="evidence" value="ECO:0007669"/>
    <property type="project" value="UniProtKB-UniRule"/>
</dbReference>
<keyword evidence="5" id="KW-0479">Metal-binding</keyword>
<feature type="transmembrane region" description="Helical" evidence="6">
    <location>
        <begin position="40"/>
        <end position="63"/>
    </location>
</feature>
<keyword evidence="5" id="KW-0520">NAD</keyword>
<dbReference type="GO" id="GO:0016020">
    <property type="term" value="C:membrane"/>
    <property type="evidence" value="ECO:0007669"/>
    <property type="project" value="UniProtKB-SubCell"/>
</dbReference>
<comment type="catalytic activity">
    <reaction evidence="5">
        <text>(6R)-NADHX = (6S)-NADHX</text>
        <dbReference type="Rhea" id="RHEA:32215"/>
        <dbReference type="ChEBI" id="CHEBI:64074"/>
        <dbReference type="ChEBI" id="CHEBI:64075"/>
        <dbReference type="EC" id="5.1.99.6"/>
    </reaction>
</comment>
<keyword evidence="2 6" id="KW-0812">Transmembrane</keyword>
<dbReference type="EMBL" id="QICD01000002">
    <property type="protein sequence ID" value="RNL48505.1"/>
    <property type="molecule type" value="Genomic_DNA"/>
</dbReference>